<evidence type="ECO:0000256" key="9">
    <source>
        <dbReference type="PIRSR" id="PIRSR000296-1"/>
    </source>
</evidence>
<dbReference type="GO" id="GO:0046872">
    <property type="term" value="F:metal ion binding"/>
    <property type="evidence" value="ECO:0007669"/>
    <property type="project" value="UniProtKB-KW"/>
</dbReference>
<dbReference type="GO" id="GO:0005737">
    <property type="term" value="C:cytoplasm"/>
    <property type="evidence" value="ECO:0007669"/>
    <property type="project" value="TreeGrafter"/>
</dbReference>
<dbReference type="AlphaFoldDB" id="A0A238H5U8"/>
<dbReference type="GO" id="GO:0004096">
    <property type="term" value="F:catalase activity"/>
    <property type="evidence" value="ECO:0007669"/>
    <property type="project" value="InterPro"/>
</dbReference>
<comment type="function">
    <text evidence="1">Decomposes hydrogen peroxide into water and oxygen; serves to protect cells from the toxic effects of hydrogen peroxide.</text>
</comment>
<feature type="domain" description="Catalase core" evidence="13">
    <location>
        <begin position="22"/>
        <end position="389"/>
    </location>
</feature>
<proteinExistence type="inferred from homology"/>
<keyword evidence="3 8" id="KW-0575">Peroxidase</keyword>
<dbReference type="Pfam" id="PF00199">
    <property type="entry name" value="Catalase"/>
    <property type="match status" value="1"/>
</dbReference>
<dbReference type="GO" id="GO:0042744">
    <property type="term" value="P:hydrogen peroxide catabolic process"/>
    <property type="evidence" value="ECO:0007669"/>
    <property type="project" value="TreeGrafter"/>
</dbReference>
<evidence type="ECO:0000256" key="2">
    <source>
        <dbReference type="ARBA" id="ARBA00005329"/>
    </source>
</evidence>
<dbReference type="PROSITE" id="PS51402">
    <property type="entry name" value="CATALASE_3"/>
    <property type="match status" value="1"/>
</dbReference>
<name>A0A238H5U8_9BURK</name>
<evidence type="ECO:0000313" key="14">
    <source>
        <dbReference type="EMBL" id="SMG00555.1"/>
    </source>
</evidence>
<dbReference type="EC" id="1.11.1.-" evidence="8"/>
<gene>
    <name evidence="14" type="ORF">BSIN_3686</name>
</gene>
<dbReference type="InterPro" id="IPR011614">
    <property type="entry name" value="Catalase_core"/>
</dbReference>
<feature type="region of interest" description="Disordered" evidence="11">
    <location>
        <begin position="235"/>
        <end position="273"/>
    </location>
</feature>
<dbReference type="InterPro" id="IPR018028">
    <property type="entry name" value="Catalase"/>
</dbReference>
<evidence type="ECO:0000256" key="12">
    <source>
        <dbReference type="SAM" id="Phobius"/>
    </source>
</evidence>
<evidence type="ECO:0000256" key="10">
    <source>
        <dbReference type="PIRSR" id="PIRSR000296-2"/>
    </source>
</evidence>
<comment type="cofactor">
    <cofactor evidence="8">
        <name>heme</name>
        <dbReference type="ChEBI" id="CHEBI:30413"/>
    </cofactor>
</comment>
<evidence type="ECO:0000256" key="4">
    <source>
        <dbReference type="ARBA" id="ARBA00022617"/>
    </source>
</evidence>
<keyword evidence="6 8" id="KW-0560">Oxidoreductase</keyword>
<comment type="function">
    <text evidence="8">Has an organic peroxide-dependent peroxidase activity.</text>
</comment>
<evidence type="ECO:0000256" key="1">
    <source>
        <dbReference type="ARBA" id="ARBA00002974"/>
    </source>
</evidence>
<dbReference type="Gene3D" id="1.20.1280.120">
    <property type="match status" value="1"/>
</dbReference>
<dbReference type="PANTHER" id="PTHR11465">
    <property type="entry name" value="CATALASE"/>
    <property type="match status" value="1"/>
</dbReference>
<dbReference type="GO" id="GO:0042542">
    <property type="term" value="P:response to hydrogen peroxide"/>
    <property type="evidence" value="ECO:0007669"/>
    <property type="project" value="TreeGrafter"/>
</dbReference>
<dbReference type="PIRSF" id="PIRSF000296">
    <property type="entry name" value="SrpA"/>
    <property type="match status" value="1"/>
</dbReference>
<reference evidence="14 15" key="1">
    <citation type="submission" date="2017-04" db="EMBL/GenBank/DDBJ databases">
        <authorList>
            <person name="Afonso C.L."/>
            <person name="Miller P.J."/>
            <person name="Scott M.A."/>
            <person name="Spackman E."/>
            <person name="Goraichik I."/>
            <person name="Dimitrov K.M."/>
            <person name="Suarez D.L."/>
            <person name="Swayne D.E."/>
        </authorList>
    </citation>
    <scope>NUCLEOTIDE SEQUENCE [LARGE SCALE GENOMIC DNA]</scope>
    <source>
        <strain evidence="14">LMG 28154</strain>
    </source>
</reference>
<evidence type="ECO:0000259" key="13">
    <source>
        <dbReference type="SMART" id="SM01060"/>
    </source>
</evidence>
<dbReference type="PANTHER" id="PTHR11465:SF9">
    <property type="entry name" value="CATALASE"/>
    <property type="match status" value="1"/>
</dbReference>
<dbReference type="Gene3D" id="2.40.180.10">
    <property type="entry name" value="Catalase core domain"/>
    <property type="match status" value="1"/>
</dbReference>
<evidence type="ECO:0000256" key="6">
    <source>
        <dbReference type="ARBA" id="ARBA00023002"/>
    </source>
</evidence>
<keyword evidence="12" id="KW-0812">Transmembrane</keyword>
<evidence type="ECO:0000313" key="15">
    <source>
        <dbReference type="Proteomes" id="UP000198460"/>
    </source>
</evidence>
<keyword evidence="4 8" id="KW-0349">Heme</keyword>
<feature type="binding site" description="axial binding residue" evidence="10">
    <location>
        <position position="364"/>
    </location>
    <ligand>
        <name>heme</name>
        <dbReference type="ChEBI" id="CHEBI:30413"/>
    </ligand>
    <ligandPart>
        <name>Fe</name>
        <dbReference type="ChEBI" id="CHEBI:18248"/>
    </ligandPart>
</feature>
<dbReference type="EMBL" id="FXAN01000057">
    <property type="protein sequence ID" value="SMG00555.1"/>
    <property type="molecule type" value="Genomic_DNA"/>
</dbReference>
<dbReference type="PRINTS" id="PR00067">
    <property type="entry name" value="CATALASE"/>
</dbReference>
<accession>A0A238H5U8</accession>
<evidence type="ECO:0000256" key="11">
    <source>
        <dbReference type="SAM" id="MobiDB-lite"/>
    </source>
</evidence>
<protein>
    <recommendedName>
        <fullName evidence="8">Catalase-related peroxidase</fullName>
        <ecNumber evidence="8">1.11.1.-</ecNumber>
    </recommendedName>
</protein>
<dbReference type="SMART" id="SM01060">
    <property type="entry name" value="Catalase"/>
    <property type="match status" value="1"/>
</dbReference>
<keyword evidence="12" id="KW-0472">Membrane</keyword>
<sequence length="389" mass="41432">MADSSSSSSSRRATARGRWRWMLIGGAVAACVAAFGYAGGWLAPQRLTPERLVDALQRNGGLHPGYRRNHAKGICVTGYFEGNGAASAYSIAPFFAAVRTPVVGRFALPGGNPYAPDSSVPIRSLALRLSAPDGEQWRTGMNSMPVFPVATPQAFYEQTIASRPDPRTGKPDPAKLSAFFAAHPETAAFRAWVKRARPGASYVAETYYSLNAFYLVDANGGRHAARWRVVPERTAGVGDKSGASDTGGTGDKGDGHARGPGAPTDAVRPGDPDMLRRDLLQRLASGPQRWRLLITLAAPGDPVDDATRAWPDERATIDAGTLVIERAQVQHSGPCRDVNYDPTILPDGIRVSGDPLLAARSAAYADSYLRRTGEQAGVPGAARSLPEKR</sequence>
<keyword evidence="5 8" id="KW-0479">Metal-binding</keyword>
<dbReference type="GO" id="GO:0020037">
    <property type="term" value="F:heme binding"/>
    <property type="evidence" value="ECO:0007669"/>
    <property type="project" value="InterPro"/>
</dbReference>
<feature type="active site" evidence="9">
    <location>
        <position position="70"/>
    </location>
</feature>
<dbReference type="Proteomes" id="UP000198460">
    <property type="component" value="Unassembled WGS sequence"/>
</dbReference>
<feature type="transmembrane region" description="Helical" evidence="12">
    <location>
        <begin position="21"/>
        <end position="43"/>
    </location>
</feature>
<dbReference type="CDD" id="cd08153">
    <property type="entry name" value="srpA_like"/>
    <property type="match status" value="1"/>
</dbReference>
<dbReference type="RefSeq" id="WP_089340725.1">
    <property type="nucleotide sequence ID" value="NZ_FXAN01000057.1"/>
</dbReference>
<dbReference type="InterPro" id="IPR020835">
    <property type="entry name" value="Catalase_sf"/>
</dbReference>
<dbReference type="InterPro" id="IPR024168">
    <property type="entry name" value="Catalase_SrpA-type_pred"/>
</dbReference>
<evidence type="ECO:0000256" key="8">
    <source>
        <dbReference type="PIRNR" id="PIRNR000296"/>
    </source>
</evidence>
<dbReference type="SUPFAM" id="SSF56634">
    <property type="entry name" value="Heme-dependent catalase-like"/>
    <property type="match status" value="1"/>
</dbReference>
<evidence type="ECO:0000256" key="7">
    <source>
        <dbReference type="ARBA" id="ARBA00023004"/>
    </source>
</evidence>
<evidence type="ECO:0000256" key="3">
    <source>
        <dbReference type="ARBA" id="ARBA00022559"/>
    </source>
</evidence>
<organism evidence="14 15">
    <name type="scientific">Burkholderia singularis</name>
    <dbReference type="NCBI Taxonomy" id="1503053"/>
    <lineage>
        <taxon>Bacteria</taxon>
        <taxon>Pseudomonadati</taxon>
        <taxon>Pseudomonadota</taxon>
        <taxon>Betaproteobacteria</taxon>
        <taxon>Burkholderiales</taxon>
        <taxon>Burkholderiaceae</taxon>
        <taxon>Burkholderia</taxon>
        <taxon>pseudomallei group</taxon>
    </lineage>
</organism>
<keyword evidence="12" id="KW-1133">Transmembrane helix</keyword>
<comment type="similarity">
    <text evidence="2 8">Belongs to the catalase family.</text>
</comment>
<evidence type="ECO:0000256" key="5">
    <source>
        <dbReference type="ARBA" id="ARBA00022723"/>
    </source>
</evidence>
<keyword evidence="7 8" id="KW-0408">Iron</keyword>